<name>A0A1I5Z2J8_9BACT</name>
<keyword evidence="1" id="KW-1133">Transmembrane helix</keyword>
<sequence>MASIKEQFEVPSKMKTWSMALIVIGVISFILGLITKGMSGDEQEKATFIGTLMYNSIFWMLICNASMFFICATTLAMGGWHTVIKRIPEAISTLVPVFGIITLVIFIYVVLIDRTASIYEWLDKDAVAKDHLLSGKSGFLNPAFFMIWSILAIGIWSILGHRMRKLSSEADEKPMDINTGKSYIWRNTVTAGLFIVWFALTIGSTVPWFWMMSLDAHWYSTMYSWYTFGSSFVTGMSLIALWLIYLKNKGYLGYANENHLHNIGIFIFAFSIFWTYLWFAQYMLIWYGNIPEETVYFKHRVQGAYKGIFFMNIIINFVCPLLILMKRSVKRNYTLMTFMAVLIIFGHWIDFYQMVMGSVRENEASLSWLDFGIASLFIGLMIHFTSRALAKKPLVSEYHPFLKESIAHHI</sequence>
<feature type="transmembrane region" description="Helical" evidence="1">
    <location>
        <begin position="90"/>
        <end position="112"/>
    </location>
</feature>
<feature type="transmembrane region" description="Helical" evidence="1">
    <location>
        <begin position="307"/>
        <end position="325"/>
    </location>
</feature>
<accession>A0A1I5Z2J8</accession>
<evidence type="ECO:0000313" key="2">
    <source>
        <dbReference type="EMBL" id="SFQ50327.1"/>
    </source>
</evidence>
<feature type="transmembrane region" description="Helical" evidence="1">
    <location>
        <begin position="265"/>
        <end position="287"/>
    </location>
</feature>
<feature type="transmembrane region" description="Helical" evidence="1">
    <location>
        <begin position="369"/>
        <end position="390"/>
    </location>
</feature>
<dbReference type="PANTHER" id="PTHR43044:SF1">
    <property type="entry name" value="QUINOL:CYTOCHROME C OXIDOREDUCTASE QUINONE-BINDING SUBUNIT 2"/>
    <property type="match status" value="1"/>
</dbReference>
<dbReference type="AlphaFoldDB" id="A0A1I5Z2J8"/>
<dbReference type="STRING" id="1465490.SAMN05444277_11582"/>
<dbReference type="RefSeq" id="WP_090662523.1">
    <property type="nucleotide sequence ID" value="NZ_FOXQ01000015.1"/>
</dbReference>
<keyword evidence="3" id="KW-1185">Reference proteome</keyword>
<reference evidence="2 3" key="1">
    <citation type="submission" date="2016-10" db="EMBL/GenBank/DDBJ databases">
        <authorList>
            <person name="de Groot N.N."/>
        </authorList>
    </citation>
    <scope>NUCLEOTIDE SEQUENCE [LARGE SCALE GENOMIC DNA]</scope>
    <source>
        <strain evidence="2 3">DSM 28286</strain>
    </source>
</reference>
<feature type="transmembrane region" description="Helical" evidence="1">
    <location>
        <begin position="57"/>
        <end position="78"/>
    </location>
</feature>
<feature type="transmembrane region" description="Helical" evidence="1">
    <location>
        <begin position="191"/>
        <end position="211"/>
    </location>
</feature>
<evidence type="ECO:0000313" key="3">
    <source>
        <dbReference type="Proteomes" id="UP000199031"/>
    </source>
</evidence>
<dbReference type="OrthoDB" id="140980at2"/>
<feature type="transmembrane region" description="Helical" evidence="1">
    <location>
        <begin position="20"/>
        <end position="37"/>
    </location>
</feature>
<feature type="transmembrane region" description="Helical" evidence="1">
    <location>
        <begin position="223"/>
        <end position="245"/>
    </location>
</feature>
<gene>
    <name evidence="2" type="ORF">SAMN05444277_11582</name>
</gene>
<organism evidence="2 3">
    <name type="scientific">Parafilimonas terrae</name>
    <dbReference type="NCBI Taxonomy" id="1465490"/>
    <lineage>
        <taxon>Bacteria</taxon>
        <taxon>Pseudomonadati</taxon>
        <taxon>Bacteroidota</taxon>
        <taxon>Chitinophagia</taxon>
        <taxon>Chitinophagales</taxon>
        <taxon>Chitinophagaceae</taxon>
        <taxon>Parafilimonas</taxon>
    </lineage>
</organism>
<feature type="transmembrane region" description="Helical" evidence="1">
    <location>
        <begin position="139"/>
        <end position="159"/>
    </location>
</feature>
<proteinExistence type="predicted"/>
<protein>
    <submittedName>
        <fullName evidence="2">Quinol:cytochrome c oxidoreductase quinone-binding subunit 2</fullName>
    </submittedName>
</protein>
<keyword evidence="1" id="KW-0472">Membrane</keyword>
<dbReference type="PANTHER" id="PTHR43044">
    <property type="match status" value="1"/>
</dbReference>
<keyword evidence="1" id="KW-0812">Transmembrane</keyword>
<dbReference type="Proteomes" id="UP000199031">
    <property type="component" value="Unassembled WGS sequence"/>
</dbReference>
<dbReference type="EMBL" id="FOXQ01000015">
    <property type="protein sequence ID" value="SFQ50327.1"/>
    <property type="molecule type" value="Genomic_DNA"/>
</dbReference>
<evidence type="ECO:0000256" key="1">
    <source>
        <dbReference type="SAM" id="Phobius"/>
    </source>
</evidence>
<feature type="transmembrane region" description="Helical" evidence="1">
    <location>
        <begin position="332"/>
        <end position="349"/>
    </location>
</feature>